<evidence type="ECO:0000256" key="9">
    <source>
        <dbReference type="ARBA" id="ARBA00023277"/>
    </source>
</evidence>
<comment type="caution">
    <text evidence="13">The sequence shown here is derived from an EMBL/GenBank/DDBJ whole genome shotgun (WGS) entry which is preliminary data.</text>
</comment>
<evidence type="ECO:0000256" key="6">
    <source>
        <dbReference type="ARBA" id="ARBA00018569"/>
    </source>
</evidence>
<dbReference type="PANTHER" id="PTHR43725:SF53">
    <property type="entry name" value="UDP-ARABINOSE 4-EPIMERASE 1"/>
    <property type="match status" value="1"/>
</dbReference>
<name>A0AAW6T7B3_9MICO</name>
<evidence type="ECO:0000256" key="11">
    <source>
        <dbReference type="ARBA" id="ARBA00033067"/>
    </source>
</evidence>
<dbReference type="GO" id="GO:0033499">
    <property type="term" value="P:galactose catabolic process via UDP-galactose, Leloir pathway"/>
    <property type="evidence" value="ECO:0007669"/>
    <property type="project" value="TreeGrafter"/>
</dbReference>
<evidence type="ECO:0000256" key="1">
    <source>
        <dbReference type="ARBA" id="ARBA00000083"/>
    </source>
</evidence>
<evidence type="ECO:0000259" key="12">
    <source>
        <dbReference type="Pfam" id="PF01370"/>
    </source>
</evidence>
<dbReference type="InterPro" id="IPR005886">
    <property type="entry name" value="UDP_G4E"/>
</dbReference>
<organism evidence="13 14">
    <name type="scientific">Ruicaihuangia caeni</name>
    <dbReference type="NCBI Taxonomy" id="3042517"/>
    <lineage>
        <taxon>Bacteria</taxon>
        <taxon>Bacillati</taxon>
        <taxon>Actinomycetota</taxon>
        <taxon>Actinomycetes</taxon>
        <taxon>Micrococcales</taxon>
        <taxon>Microbacteriaceae</taxon>
        <taxon>Ruicaihuangia</taxon>
    </lineage>
</organism>
<dbReference type="Proteomes" id="UP001321506">
    <property type="component" value="Unassembled WGS sequence"/>
</dbReference>
<comment type="similarity">
    <text evidence="4">Belongs to the NAD(P)-dependent epimerase/dehydratase family.</text>
</comment>
<evidence type="ECO:0000256" key="4">
    <source>
        <dbReference type="ARBA" id="ARBA00007637"/>
    </source>
</evidence>
<dbReference type="NCBIfam" id="TIGR01179">
    <property type="entry name" value="galE"/>
    <property type="match status" value="1"/>
</dbReference>
<dbReference type="RefSeq" id="WP_281489203.1">
    <property type="nucleotide sequence ID" value="NZ_JASATX010000004.1"/>
</dbReference>
<dbReference type="Gene3D" id="3.40.50.720">
    <property type="entry name" value="NAD(P)-binding Rossmann-like Domain"/>
    <property type="match status" value="1"/>
</dbReference>
<dbReference type="GO" id="GO:0003978">
    <property type="term" value="F:UDP-glucose 4-epimerase activity"/>
    <property type="evidence" value="ECO:0007669"/>
    <property type="project" value="UniProtKB-EC"/>
</dbReference>
<gene>
    <name evidence="13" type="primary">galE</name>
    <name evidence="13" type="ORF">QF206_10635</name>
</gene>
<evidence type="ECO:0000256" key="8">
    <source>
        <dbReference type="ARBA" id="ARBA00023235"/>
    </source>
</evidence>
<reference evidence="13 14" key="1">
    <citation type="submission" date="2023-04" db="EMBL/GenBank/DDBJ databases">
        <title>Klugiella caeni sp. nov. isolated from the sludge of biochemical tank.</title>
        <authorList>
            <person name="Geng K."/>
        </authorList>
    </citation>
    <scope>NUCLEOTIDE SEQUENCE [LARGE SCALE GENOMIC DNA]</scope>
    <source>
        <strain evidence="13 14">YN-L-19</strain>
    </source>
</reference>
<protein>
    <recommendedName>
        <fullName evidence="6">UDP-glucose 4-epimerase</fullName>
        <ecNumber evidence="5">5.1.3.2</ecNumber>
    </recommendedName>
    <alternativeName>
        <fullName evidence="11">Galactowaldenase</fullName>
    </alternativeName>
    <alternativeName>
        <fullName evidence="10">UDP-galactose 4-epimerase</fullName>
    </alternativeName>
</protein>
<evidence type="ECO:0000313" key="13">
    <source>
        <dbReference type="EMBL" id="MDI2099419.1"/>
    </source>
</evidence>
<dbReference type="EC" id="5.1.3.2" evidence="5"/>
<dbReference type="AlphaFoldDB" id="A0AAW6T7B3"/>
<evidence type="ECO:0000256" key="5">
    <source>
        <dbReference type="ARBA" id="ARBA00013189"/>
    </source>
</evidence>
<dbReference type="SUPFAM" id="SSF51735">
    <property type="entry name" value="NAD(P)-binding Rossmann-fold domains"/>
    <property type="match status" value="1"/>
</dbReference>
<dbReference type="Gene3D" id="3.90.25.10">
    <property type="entry name" value="UDP-galactose 4-epimerase, domain 1"/>
    <property type="match status" value="1"/>
</dbReference>
<dbReference type="PANTHER" id="PTHR43725">
    <property type="entry name" value="UDP-GLUCOSE 4-EPIMERASE"/>
    <property type="match status" value="1"/>
</dbReference>
<proteinExistence type="inferred from homology"/>
<evidence type="ECO:0000256" key="10">
    <source>
        <dbReference type="ARBA" id="ARBA00031367"/>
    </source>
</evidence>
<comment type="pathway">
    <text evidence="3">Carbohydrate metabolism; galactose metabolism.</text>
</comment>
<keyword evidence="14" id="KW-1185">Reference proteome</keyword>
<keyword evidence="8 13" id="KW-0413">Isomerase</keyword>
<evidence type="ECO:0000256" key="3">
    <source>
        <dbReference type="ARBA" id="ARBA00004947"/>
    </source>
</evidence>
<evidence type="ECO:0000256" key="7">
    <source>
        <dbReference type="ARBA" id="ARBA00023027"/>
    </source>
</evidence>
<keyword evidence="7" id="KW-0520">NAD</keyword>
<dbReference type="EMBL" id="JASATX010000004">
    <property type="protein sequence ID" value="MDI2099419.1"/>
    <property type="molecule type" value="Genomic_DNA"/>
</dbReference>
<dbReference type="Pfam" id="PF01370">
    <property type="entry name" value="Epimerase"/>
    <property type="match status" value="1"/>
</dbReference>
<feature type="domain" description="NAD-dependent epimerase/dehydratase" evidence="12">
    <location>
        <begin position="3"/>
        <end position="251"/>
    </location>
</feature>
<evidence type="ECO:0000313" key="14">
    <source>
        <dbReference type="Proteomes" id="UP001321506"/>
    </source>
</evidence>
<comment type="cofactor">
    <cofactor evidence="2">
        <name>NAD(+)</name>
        <dbReference type="ChEBI" id="CHEBI:57540"/>
    </cofactor>
</comment>
<comment type="catalytic activity">
    <reaction evidence="1">
        <text>UDP-alpha-D-glucose = UDP-alpha-D-galactose</text>
        <dbReference type="Rhea" id="RHEA:22168"/>
        <dbReference type="ChEBI" id="CHEBI:58885"/>
        <dbReference type="ChEBI" id="CHEBI:66914"/>
        <dbReference type="EC" id="5.1.3.2"/>
    </reaction>
</comment>
<evidence type="ECO:0000256" key="2">
    <source>
        <dbReference type="ARBA" id="ARBA00001911"/>
    </source>
</evidence>
<accession>A0AAW6T7B3</accession>
<sequence>MRVLVTGGAGYIGAHVVRLLAQRGDTPIVVDDLSTGDRDRVGGAEFHELDLTASDANQRLEALLRDARVDGVVHFAAKKQVGESVERPLWYFEQNVGGLVNLLRAVETVGVERFVFSSSASVYGHADDALVSEASPTRPVNPYGQTKLAGEWLVGDVAAAGALRGASLRYFNVAGAGWPDLGDTAVLNLVPMVIERIEAGESPRIFGDDYPTADGTCVRDYVHVLDLAEAHLAVLDALADGPARHEVFNIGTGLGSSVRVIVDQVLREAGSTLEPEVLARRAGDPPALVADASRIEQRIGWRAQRGVAEIVASAWSAHRYR</sequence>
<dbReference type="InterPro" id="IPR036291">
    <property type="entry name" value="NAD(P)-bd_dom_sf"/>
</dbReference>
<dbReference type="InterPro" id="IPR001509">
    <property type="entry name" value="Epimerase_deHydtase"/>
</dbReference>
<keyword evidence="9" id="KW-0119">Carbohydrate metabolism</keyword>